<evidence type="ECO:0000256" key="10">
    <source>
        <dbReference type="PIRNR" id="PIRNR003097"/>
    </source>
</evidence>
<dbReference type="Pfam" id="PF02687">
    <property type="entry name" value="FtsX"/>
    <property type="match status" value="1"/>
</dbReference>
<dbReference type="EMBL" id="FOCQ01000012">
    <property type="protein sequence ID" value="SEN46803.1"/>
    <property type="molecule type" value="Genomic_DNA"/>
</dbReference>
<feature type="domain" description="ABC3 transporter permease C-terminal" evidence="12">
    <location>
        <begin position="178"/>
        <end position="300"/>
    </location>
</feature>
<dbReference type="Gene3D" id="3.30.70.3040">
    <property type="match status" value="1"/>
</dbReference>
<evidence type="ECO:0000259" key="12">
    <source>
        <dbReference type="Pfam" id="PF02687"/>
    </source>
</evidence>
<keyword evidence="5 10" id="KW-0132">Cell division</keyword>
<dbReference type="InterPro" id="IPR040690">
    <property type="entry name" value="FtsX_ECD"/>
</dbReference>
<keyword evidence="8 10" id="KW-0472">Membrane</keyword>
<evidence type="ECO:0000256" key="11">
    <source>
        <dbReference type="SAM" id="Phobius"/>
    </source>
</evidence>
<dbReference type="Pfam" id="PF18075">
    <property type="entry name" value="FtsX_ECD"/>
    <property type="match status" value="1"/>
</dbReference>
<evidence type="ECO:0000313" key="15">
    <source>
        <dbReference type="Proteomes" id="UP000199695"/>
    </source>
</evidence>
<protein>
    <recommendedName>
        <fullName evidence="3 10">Cell division protein FtsX</fullName>
    </recommendedName>
</protein>
<dbReference type="PIRSF" id="PIRSF003097">
    <property type="entry name" value="FtsX"/>
    <property type="match status" value="1"/>
</dbReference>
<dbReference type="PANTHER" id="PTHR47755">
    <property type="entry name" value="CELL DIVISION PROTEIN FTSX"/>
    <property type="match status" value="1"/>
</dbReference>
<dbReference type="InterPro" id="IPR003838">
    <property type="entry name" value="ABC3_permease_C"/>
</dbReference>
<feature type="transmembrane region" description="Helical" evidence="11">
    <location>
        <begin position="21"/>
        <end position="46"/>
    </location>
</feature>
<evidence type="ECO:0000313" key="14">
    <source>
        <dbReference type="EMBL" id="SEN46803.1"/>
    </source>
</evidence>
<feature type="transmembrane region" description="Helical" evidence="11">
    <location>
        <begin position="175"/>
        <end position="200"/>
    </location>
</feature>
<evidence type="ECO:0000256" key="8">
    <source>
        <dbReference type="ARBA" id="ARBA00023136"/>
    </source>
</evidence>
<keyword evidence="4 10" id="KW-1003">Cell membrane</keyword>
<evidence type="ECO:0000256" key="5">
    <source>
        <dbReference type="ARBA" id="ARBA00022618"/>
    </source>
</evidence>
<dbReference type="STRING" id="1173111.SAMN05444955_11246"/>
<dbReference type="InterPro" id="IPR058204">
    <property type="entry name" value="FtsX_firmicutes-type"/>
</dbReference>
<gene>
    <name evidence="14" type="ORF">SAMN05444955_11246</name>
</gene>
<accession>A0A1H8GS24</accession>
<organism evidence="14 15">
    <name type="scientific">Lihuaxuella thermophila</name>
    <dbReference type="NCBI Taxonomy" id="1173111"/>
    <lineage>
        <taxon>Bacteria</taxon>
        <taxon>Bacillati</taxon>
        <taxon>Bacillota</taxon>
        <taxon>Bacilli</taxon>
        <taxon>Bacillales</taxon>
        <taxon>Thermoactinomycetaceae</taxon>
        <taxon>Lihuaxuella</taxon>
    </lineage>
</organism>
<sequence>MKIDTMIRHFREAYRGVRRNAWMSFAAISAVAVTLFIFGIFLVFAFNIRYMTHELDKQVAIRASLVPQLTPQQQDELLKNIKALPKVKEAKLVPKEQGLKIMKEAWGEDGEEFFAGLEGDKNPFPDVIEVQPKDPQQTEELAKELDNFPNGIERVDYGEAVTDRLLNFSGWVRNVVLIFGLGLATLAAFLISNTIKLTIIARRQEIEIMRLVGASNWFIRWPFFIEGAFIGVVGAIVPTTLVLVLYQAALTSLGAGEQYAILKLMPMLSLGINVSLSIFALGAAIGMLGSMISVRRFLKI</sequence>
<comment type="similarity">
    <text evidence="2 10">Belongs to the ABC-4 integral membrane protein family. FtsX subfamily.</text>
</comment>
<name>A0A1H8GS24_9BACL</name>
<evidence type="ECO:0000256" key="1">
    <source>
        <dbReference type="ARBA" id="ARBA00004651"/>
    </source>
</evidence>
<keyword evidence="7 11" id="KW-1133">Transmembrane helix</keyword>
<comment type="subcellular location">
    <subcellularLocation>
        <location evidence="1">Cell membrane</location>
        <topology evidence="1">Multi-pass membrane protein</topology>
    </subcellularLocation>
</comment>
<evidence type="ECO:0000256" key="9">
    <source>
        <dbReference type="ARBA" id="ARBA00023306"/>
    </source>
</evidence>
<dbReference type="GO" id="GO:0051301">
    <property type="term" value="P:cell division"/>
    <property type="evidence" value="ECO:0007669"/>
    <property type="project" value="UniProtKB-KW"/>
</dbReference>
<keyword evidence="15" id="KW-1185">Reference proteome</keyword>
<dbReference type="PANTHER" id="PTHR47755:SF1">
    <property type="entry name" value="CELL DIVISION PROTEIN FTSX"/>
    <property type="match status" value="1"/>
</dbReference>
<dbReference type="NCBIfam" id="NF038347">
    <property type="entry name" value="FtsX_Gpos"/>
    <property type="match status" value="1"/>
</dbReference>
<dbReference type="RefSeq" id="WP_170839931.1">
    <property type="nucleotide sequence ID" value="NZ_FOCQ01000012.1"/>
</dbReference>
<dbReference type="GO" id="GO:0005886">
    <property type="term" value="C:plasma membrane"/>
    <property type="evidence" value="ECO:0007669"/>
    <property type="project" value="UniProtKB-SubCell"/>
</dbReference>
<reference evidence="14 15" key="1">
    <citation type="submission" date="2016-10" db="EMBL/GenBank/DDBJ databases">
        <authorList>
            <person name="de Groot N.N."/>
        </authorList>
    </citation>
    <scope>NUCLEOTIDE SEQUENCE [LARGE SCALE GENOMIC DNA]</scope>
    <source>
        <strain evidence="14 15">DSM 46701</strain>
    </source>
</reference>
<dbReference type="AlphaFoldDB" id="A0A1H8GS24"/>
<evidence type="ECO:0000256" key="3">
    <source>
        <dbReference type="ARBA" id="ARBA00021907"/>
    </source>
</evidence>
<feature type="domain" description="FtsX extracellular" evidence="13">
    <location>
        <begin position="59"/>
        <end position="150"/>
    </location>
</feature>
<evidence type="ECO:0000256" key="6">
    <source>
        <dbReference type="ARBA" id="ARBA00022692"/>
    </source>
</evidence>
<evidence type="ECO:0000259" key="13">
    <source>
        <dbReference type="Pfam" id="PF18075"/>
    </source>
</evidence>
<evidence type="ECO:0000256" key="4">
    <source>
        <dbReference type="ARBA" id="ARBA00022475"/>
    </source>
</evidence>
<dbReference type="Proteomes" id="UP000199695">
    <property type="component" value="Unassembled WGS sequence"/>
</dbReference>
<keyword evidence="9 10" id="KW-0131">Cell cycle</keyword>
<feature type="transmembrane region" description="Helical" evidence="11">
    <location>
        <begin position="268"/>
        <end position="294"/>
    </location>
</feature>
<feature type="transmembrane region" description="Helical" evidence="11">
    <location>
        <begin position="221"/>
        <end position="248"/>
    </location>
</feature>
<keyword evidence="6 11" id="KW-0812">Transmembrane</keyword>
<evidence type="ECO:0000256" key="7">
    <source>
        <dbReference type="ARBA" id="ARBA00022989"/>
    </source>
</evidence>
<proteinExistence type="inferred from homology"/>
<dbReference type="InterPro" id="IPR004513">
    <property type="entry name" value="FtsX"/>
</dbReference>
<evidence type="ECO:0000256" key="2">
    <source>
        <dbReference type="ARBA" id="ARBA00007379"/>
    </source>
</evidence>
<comment type="function">
    <text evidence="10">Part of the ABC transporter FtsEX involved in asymmetric cellular division facilitating the initiation of sporulation.</text>
</comment>